<evidence type="ECO:0000313" key="2">
    <source>
        <dbReference type="Proteomes" id="UP000499080"/>
    </source>
</evidence>
<keyword evidence="2" id="KW-1185">Reference proteome</keyword>
<organism evidence="1 2">
    <name type="scientific">Araneus ventricosus</name>
    <name type="common">Orbweaver spider</name>
    <name type="synonym">Epeira ventricosa</name>
    <dbReference type="NCBI Taxonomy" id="182803"/>
    <lineage>
        <taxon>Eukaryota</taxon>
        <taxon>Metazoa</taxon>
        <taxon>Ecdysozoa</taxon>
        <taxon>Arthropoda</taxon>
        <taxon>Chelicerata</taxon>
        <taxon>Arachnida</taxon>
        <taxon>Araneae</taxon>
        <taxon>Araneomorphae</taxon>
        <taxon>Entelegynae</taxon>
        <taxon>Araneoidea</taxon>
        <taxon>Araneidae</taxon>
        <taxon>Araneus</taxon>
    </lineage>
</organism>
<dbReference type="EMBL" id="BGPR01005034">
    <property type="protein sequence ID" value="GBN06130.1"/>
    <property type="molecule type" value="Genomic_DNA"/>
</dbReference>
<dbReference type="AlphaFoldDB" id="A0A4Y2KVP2"/>
<comment type="caution">
    <text evidence="1">The sequence shown here is derived from an EMBL/GenBank/DDBJ whole genome shotgun (WGS) entry which is preliminary data.</text>
</comment>
<gene>
    <name evidence="1" type="ORF">AVEN_222592_1</name>
</gene>
<sequence>MWMNVEYVNADENGYTVEPDKGIATEENGINEGIRNALQRKDLYDALNILGHFYSSSNSSVPEIATSH</sequence>
<protein>
    <submittedName>
        <fullName evidence="1">Uncharacterized protein</fullName>
    </submittedName>
</protein>
<name>A0A4Y2KVP2_ARAVE</name>
<evidence type="ECO:0000313" key="1">
    <source>
        <dbReference type="EMBL" id="GBN06130.1"/>
    </source>
</evidence>
<proteinExistence type="predicted"/>
<dbReference type="Proteomes" id="UP000499080">
    <property type="component" value="Unassembled WGS sequence"/>
</dbReference>
<reference evidence="1 2" key="1">
    <citation type="journal article" date="2019" name="Sci. Rep.">
        <title>Orb-weaving spider Araneus ventricosus genome elucidates the spidroin gene catalogue.</title>
        <authorList>
            <person name="Kono N."/>
            <person name="Nakamura H."/>
            <person name="Ohtoshi R."/>
            <person name="Moran D.A.P."/>
            <person name="Shinohara A."/>
            <person name="Yoshida Y."/>
            <person name="Fujiwara M."/>
            <person name="Mori M."/>
            <person name="Tomita M."/>
            <person name="Arakawa K."/>
        </authorList>
    </citation>
    <scope>NUCLEOTIDE SEQUENCE [LARGE SCALE GENOMIC DNA]</scope>
</reference>
<accession>A0A4Y2KVP2</accession>